<dbReference type="RefSeq" id="WP_202244127.1">
    <property type="nucleotide sequence ID" value="NZ_JAESIY010000004.1"/>
</dbReference>
<reference evidence="3" key="1">
    <citation type="submission" date="2021-01" db="EMBL/GenBank/DDBJ databases">
        <title>Fulvivirga kasyanovii gen. nov., sp nov., a novel member of the phylum Bacteroidetes isolated from seawater in a mussel farm.</title>
        <authorList>
            <person name="Zhao L.-H."/>
            <person name="Wang Z.-J."/>
        </authorList>
    </citation>
    <scope>NUCLEOTIDE SEQUENCE</scope>
    <source>
        <strain evidence="3">2943</strain>
    </source>
</reference>
<sequence>MQLVLIGNPENRRSQYLKEAVNQKLLPPLLIISYQSLLENPNILHSLPSHGWLKIDSPGENFKVYQKILALAPDESKYNYVPADEALLLPYDEGRIYYSQQWYAGFKILLHKIELVLKDKPGLKLVNSIDSISLFFDKIASKHILTKNSIATPAFLNEIQHYDHLHQILEQKNSHQVFIKLAHGSSGSGVLAYRKNKKGQEMLTTSVELVNKGGSAKLYNSLKIRRYTDYNEIRTIINILAKERIYAEQWIPKASQSGGFFDLRCVTIGGEPTHMVMRQSRSPITNLHLGNARGDLSSLKKNMSDEQWKKIMALARKTAHTFNNTRLIGLDILLPPKLDKPMIIEANAFGDLLPRILHGNENTYEATVSYLLQEKK</sequence>
<dbReference type="PANTHER" id="PTHR21621:SF0">
    <property type="entry name" value="BETA-CITRYLGLUTAMATE SYNTHASE B-RELATED"/>
    <property type="match status" value="1"/>
</dbReference>
<dbReference type="SUPFAM" id="SSF56059">
    <property type="entry name" value="Glutathione synthetase ATP-binding domain-like"/>
    <property type="match status" value="1"/>
</dbReference>
<name>A0A937F4P2_9BACT</name>
<dbReference type="NCBIfam" id="NF038074">
    <property type="entry name" value="fam_STM4014"/>
    <property type="match status" value="1"/>
</dbReference>
<dbReference type="GO" id="GO:0018169">
    <property type="term" value="F:ribosomal S6-glutamic acid ligase activity"/>
    <property type="evidence" value="ECO:0007669"/>
    <property type="project" value="TreeGrafter"/>
</dbReference>
<evidence type="ECO:0000259" key="2">
    <source>
        <dbReference type="PROSITE" id="PS50975"/>
    </source>
</evidence>
<dbReference type="InterPro" id="IPR011761">
    <property type="entry name" value="ATP-grasp"/>
</dbReference>
<dbReference type="Pfam" id="PF14398">
    <property type="entry name" value="ATPgrasp_YheCD"/>
    <property type="match status" value="1"/>
</dbReference>
<protein>
    <submittedName>
        <fullName evidence="3">STM4014 family protein</fullName>
    </submittedName>
</protein>
<dbReference type="GO" id="GO:0005737">
    <property type="term" value="C:cytoplasm"/>
    <property type="evidence" value="ECO:0007669"/>
    <property type="project" value="TreeGrafter"/>
</dbReference>
<dbReference type="Gene3D" id="3.30.470.20">
    <property type="entry name" value="ATP-grasp fold, B domain"/>
    <property type="match status" value="1"/>
</dbReference>
<dbReference type="AlphaFoldDB" id="A0A937F4P2"/>
<dbReference type="PROSITE" id="PS50975">
    <property type="entry name" value="ATP_GRASP"/>
    <property type="match status" value="1"/>
</dbReference>
<organism evidence="3 4">
    <name type="scientific">Fulvivirga sediminis</name>
    <dbReference type="NCBI Taxonomy" id="2803949"/>
    <lineage>
        <taxon>Bacteria</taxon>
        <taxon>Pseudomonadati</taxon>
        <taxon>Bacteroidota</taxon>
        <taxon>Cytophagia</taxon>
        <taxon>Cytophagales</taxon>
        <taxon>Fulvivirgaceae</taxon>
        <taxon>Fulvivirga</taxon>
    </lineage>
</organism>
<keyword evidence="4" id="KW-1185">Reference proteome</keyword>
<dbReference type="GO" id="GO:0046872">
    <property type="term" value="F:metal ion binding"/>
    <property type="evidence" value="ECO:0007669"/>
    <property type="project" value="InterPro"/>
</dbReference>
<evidence type="ECO:0000313" key="3">
    <source>
        <dbReference type="EMBL" id="MBL3656342.1"/>
    </source>
</evidence>
<feature type="domain" description="ATP-grasp" evidence="2">
    <location>
        <begin position="142"/>
        <end position="372"/>
    </location>
</feature>
<comment type="caution">
    <text evidence="3">The sequence shown here is derived from an EMBL/GenBank/DDBJ whole genome shotgun (WGS) entry which is preliminary data.</text>
</comment>
<evidence type="ECO:0000313" key="4">
    <source>
        <dbReference type="Proteomes" id="UP000659388"/>
    </source>
</evidence>
<proteinExistence type="predicted"/>
<evidence type="ECO:0000256" key="1">
    <source>
        <dbReference type="PROSITE-ProRule" id="PRU00409"/>
    </source>
</evidence>
<dbReference type="GO" id="GO:0005524">
    <property type="term" value="F:ATP binding"/>
    <property type="evidence" value="ECO:0007669"/>
    <property type="project" value="UniProtKB-UniRule"/>
</dbReference>
<dbReference type="InterPro" id="IPR047778">
    <property type="entry name" value="STM4014-like"/>
</dbReference>
<accession>A0A937F4P2</accession>
<dbReference type="Proteomes" id="UP000659388">
    <property type="component" value="Unassembled WGS sequence"/>
</dbReference>
<dbReference type="EMBL" id="JAESIY010000004">
    <property type="protein sequence ID" value="MBL3656342.1"/>
    <property type="molecule type" value="Genomic_DNA"/>
</dbReference>
<dbReference type="GO" id="GO:0009432">
    <property type="term" value="P:SOS response"/>
    <property type="evidence" value="ECO:0007669"/>
    <property type="project" value="TreeGrafter"/>
</dbReference>
<dbReference type="PANTHER" id="PTHR21621">
    <property type="entry name" value="RIBOSOMAL PROTEIN S6 MODIFICATION PROTEIN"/>
    <property type="match status" value="1"/>
</dbReference>
<dbReference type="InterPro" id="IPR026838">
    <property type="entry name" value="YheC/D"/>
</dbReference>
<keyword evidence="1" id="KW-0067">ATP-binding</keyword>
<keyword evidence="1" id="KW-0547">Nucleotide-binding</keyword>
<gene>
    <name evidence="3" type="ORF">JL102_09395</name>
</gene>